<dbReference type="InterPro" id="IPR040676">
    <property type="entry name" value="DUF5641"/>
</dbReference>
<proteinExistence type="predicted"/>
<dbReference type="Gene3D" id="4.10.60.10">
    <property type="entry name" value="Zinc finger, CCHC-type"/>
    <property type="match status" value="1"/>
</dbReference>
<dbReference type="GeneID" id="131803476"/>
<dbReference type="InterPro" id="IPR005312">
    <property type="entry name" value="DUF1759"/>
</dbReference>
<evidence type="ECO:0000259" key="2">
    <source>
        <dbReference type="SMART" id="SM00343"/>
    </source>
</evidence>
<feature type="region of interest" description="Disordered" evidence="1">
    <location>
        <begin position="347"/>
        <end position="373"/>
    </location>
</feature>
<dbReference type="CDD" id="cd00303">
    <property type="entry name" value="retropepsin_like"/>
    <property type="match status" value="1"/>
</dbReference>
<protein>
    <submittedName>
        <fullName evidence="4">Uncharacterized protein LOC131803476</fullName>
    </submittedName>
</protein>
<accession>A0ABM3V4W4</accession>
<feature type="compositionally biased region" description="Polar residues" evidence="1">
    <location>
        <begin position="360"/>
        <end position="373"/>
    </location>
</feature>
<dbReference type="Proteomes" id="UP001652621">
    <property type="component" value="Unplaced"/>
</dbReference>
<dbReference type="RefSeq" id="XP_058980819.1">
    <property type="nucleotide sequence ID" value="XM_059124836.1"/>
</dbReference>
<dbReference type="Gene3D" id="2.40.70.10">
    <property type="entry name" value="Acid Proteases"/>
    <property type="match status" value="1"/>
</dbReference>
<feature type="compositionally biased region" description="Polar residues" evidence="1">
    <location>
        <begin position="1"/>
        <end position="12"/>
    </location>
</feature>
<dbReference type="CDD" id="cd01644">
    <property type="entry name" value="RT_pepA17"/>
    <property type="match status" value="1"/>
</dbReference>
<evidence type="ECO:0000256" key="1">
    <source>
        <dbReference type="SAM" id="MobiDB-lite"/>
    </source>
</evidence>
<feature type="domain" description="CCHC-type" evidence="2">
    <location>
        <begin position="279"/>
        <end position="295"/>
    </location>
</feature>
<dbReference type="PANTHER" id="PTHR47331">
    <property type="entry name" value="PHD-TYPE DOMAIN-CONTAINING PROTEIN"/>
    <property type="match status" value="1"/>
</dbReference>
<evidence type="ECO:0000313" key="3">
    <source>
        <dbReference type="Proteomes" id="UP001652621"/>
    </source>
</evidence>
<dbReference type="SMART" id="SM00343">
    <property type="entry name" value="ZnF_C2HC"/>
    <property type="match status" value="2"/>
</dbReference>
<name>A0ABM3V4W4_MUSDO</name>
<dbReference type="InterPro" id="IPR021109">
    <property type="entry name" value="Peptidase_aspartic_dom_sf"/>
</dbReference>
<dbReference type="InterPro" id="IPR001878">
    <property type="entry name" value="Znf_CCHC"/>
</dbReference>
<organism evidence="3 4">
    <name type="scientific">Musca domestica</name>
    <name type="common">House fly</name>
    <dbReference type="NCBI Taxonomy" id="7370"/>
    <lineage>
        <taxon>Eukaryota</taxon>
        <taxon>Metazoa</taxon>
        <taxon>Ecdysozoa</taxon>
        <taxon>Arthropoda</taxon>
        <taxon>Hexapoda</taxon>
        <taxon>Insecta</taxon>
        <taxon>Pterygota</taxon>
        <taxon>Neoptera</taxon>
        <taxon>Endopterygota</taxon>
        <taxon>Diptera</taxon>
        <taxon>Brachycera</taxon>
        <taxon>Muscomorpha</taxon>
        <taxon>Muscoidea</taxon>
        <taxon>Muscidae</taxon>
        <taxon>Musca</taxon>
    </lineage>
</organism>
<dbReference type="InterPro" id="IPR043502">
    <property type="entry name" value="DNA/RNA_pol_sf"/>
</dbReference>
<reference evidence="4" key="1">
    <citation type="submission" date="2025-08" db="UniProtKB">
        <authorList>
            <consortium name="RefSeq"/>
        </authorList>
    </citation>
    <scope>IDENTIFICATION</scope>
    <source>
        <strain evidence="4">Aabys</strain>
        <tissue evidence="4">Whole body</tissue>
    </source>
</reference>
<sequence>MTDEQVQGSQKDTTIEELKQQRGSSKGKLECRLGIVESHYKQASYYQSQIERLSPRDNGRAEIEELLPSLKLPKFDGKYLEYKNFINTFNNLVHNDPNISTSEKFNHLLSCLSGEALATIKAFQVTDENYSSARKRLKERYDNDTLIFLENVTSMFELPKSNKPVPKQLRNIVDTISALYSSLKSLGSFEQICDAFIIHLAMSKVDSETKQRWDEYVDYSKLPSWSECCSMLDKRCQQLDAQCRRSSKQHNPSITTNYSHSNNQKPHSFVTKNVAQDFVCSHCSKSGHMISTCQRFIVLTPNQRIEQAKQQKLCLNCLSKGHGYIQCPSKYSCRFCKQRHHSLLHKQLEPTCPQKEEEPSSSSAATHSTFQNKPSPQVSAVILATALVLVRDSEGKYQLGRALLDSCSQVNFISETLCKSLNLKKCTNSTDVSGVGSSKLRVTHKTQTTIRSRLNNFNMSLEFLVSRNITGYHPDENLSVNDFNLPSNIELADPEFHRRRGIDILLGAESFFSLLSVGQIKLGENLPTLQKTLLGWIVSGKYTSQTAISSQRSTYSIVQHKDIFQEINKNIEMLWKIDVVESKCQNMSREQKVCEDHFVKNVSVQSDGRLMVRLPFKGDPNVLGDSRDIALRRFFSIERKLNKNPELKEDYSQFLKEYEELGHMSQVDDTNISVPNYYIPHHCVLRPSSVSTKLRVVFDASCRTSSQTSLNEIMMVGPTIQNNLLITLLRFRCHRYGMTADIVKMYRQVLVHPEDRQLQLILWRDDSTKPIKTFALNTVTYGTASAPYLAIRSLHYAAERFPNPYEVGKGIIMNDFYVDDMVTGADDLVSLKRIKNEVTEILSYSKFSLSKWHSNYPGYVSSEDEVKEMKLNDDVTSTLGMTWHSDNDTFHFEFRPSKTWHTEYLAQLQNRYRWKNPQQNLQVNDMVLIHEDNVPPMKWAIGRVTKLIPGADGFVREAEVKTSQTTLKRPVAKLAVLPKE</sequence>
<dbReference type="SUPFAM" id="SSF56672">
    <property type="entry name" value="DNA/RNA polymerases"/>
    <property type="match status" value="1"/>
</dbReference>
<dbReference type="Pfam" id="PF03564">
    <property type="entry name" value="DUF1759"/>
    <property type="match status" value="1"/>
</dbReference>
<feature type="region of interest" description="Disordered" evidence="1">
    <location>
        <begin position="1"/>
        <end position="27"/>
    </location>
</feature>
<dbReference type="PANTHER" id="PTHR47331:SF4">
    <property type="entry name" value="PEPTIDASE S1 DOMAIN-CONTAINING PROTEIN"/>
    <property type="match status" value="1"/>
</dbReference>
<evidence type="ECO:0000313" key="4">
    <source>
        <dbReference type="RefSeq" id="XP_058980819.1"/>
    </source>
</evidence>
<gene>
    <name evidence="4" type="primary">LOC131803476</name>
</gene>
<dbReference type="Pfam" id="PF18701">
    <property type="entry name" value="DUF5641"/>
    <property type="match status" value="1"/>
</dbReference>
<keyword evidence="3" id="KW-1185">Reference proteome</keyword>
<feature type="domain" description="CCHC-type" evidence="2">
    <location>
        <begin position="313"/>
        <end position="329"/>
    </location>
</feature>